<reference evidence="3" key="1">
    <citation type="journal article" date="2021" name="Nat. Commun.">
        <title>Genetic determinants of endophytism in the Arabidopsis root mycobiome.</title>
        <authorList>
            <person name="Mesny F."/>
            <person name="Miyauchi S."/>
            <person name="Thiergart T."/>
            <person name="Pickel B."/>
            <person name="Atanasova L."/>
            <person name="Karlsson M."/>
            <person name="Huettel B."/>
            <person name="Barry K.W."/>
            <person name="Haridas S."/>
            <person name="Chen C."/>
            <person name="Bauer D."/>
            <person name="Andreopoulos W."/>
            <person name="Pangilinan J."/>
            <person name="LaButti K."/>
            <person name="Riley R."/>
            <person name="Lipzen A."/>
            <person name="Clum A."/>
            <person name="Drula E."/>
            <person name="Henrissat B."/>
            <person name="Kohler A."/>
            <person name="Grigoriev I.V."/>
            <person name="Martin F.M."/>
            <person name="Hacquard S."/>
        </authorList>
    </citation>
    <scope>NUCLEOTIDE SEQUENCE</scope>
    <source>
        <strain evidence="3">MPI-CAGE-CH-0243</strain>
    </source>
</reference>
<dbReference type="Proteomes" id="UP000700596">
    <property type="component" value="Unassembled WGS sequence"/>
</dbReference>
<name>A0A9P9IRC9_9PLEO</name>
<gene>
    <name evidence="3" type="ORF">B0J11DRAFT_577272</name>
</gene>
<dbReference type="SUPFAM" id="SSF48403">
    <property type="entry name" value="Ankyrin repeat"/>
    <property type="match status" value="1"/>
</dbReference>
<evidence type="ECO:0000313" key="4">
    <source>
        <dbReference type="Proteomes" id="UP000700596"/>
    </source>
</evidence>
<feature type="domain" description="Heterokaryon incompatibility" evidence="2">
    <location>
        <begin position="454"/>
        <end position="621"/>
    </location>
</feature>
<dbReference type="EMBL" id="JAGMWT010000003">
    <property type="protein sequence ID" value="KAH7132348.1"/>
    <property type="molecule type" value="Genomic_DNA"/>
</dbReference>
<keyword evidence="1" id="KW-0040">ANK repeat</keyword>
<accession>A0A9P9IRC9</accession>
<dbReference type="PANTHER" id="PTHR33112">
    <property type="entry name" value="DOMAIN PROTEIN, PUTATIVE-RELATED"/>
    <property type="match status" value="1"/>
</dbReference>
<dbReference type="InterPro" id="IPR036770">
    <property type="entry name" value="Ankyrin_rpt-contain_sf"/>
</dbReference>
<dbReference type="Pfam" id="PF06985">
    <property type="entry name" value="HET"/>
    <property type="match status" value="1"/>
</dbReference>
<dbReference type="InterPro" id="IPR002110">
    <property type="entry name" value="Ankyrin_rpt"/>
</dbReference>
<protein>
    <submittedName>
        <fullName evidence="3">Heterokaryon incompatibility protein-domain-containing protein</fullName>
    </submittedName>
</protein>
<dbReference type="PROSITE" id="PS50297">
    <property type="entry name" value="ANK_REP_REGION"/>
    <property type="match status" value="1"/>
</dbReference>
<dbReference type="OrthoDB" id="3830482at2759"/>
<sequence length="986" mass="112137">MSVRPADWTDLHWAVWTQDLDSVKAICTRQIDIDAVDERKWTALHLANTSKSSSLWKTRQLEGRELDHHNGTTIILSNRPGAETRYPQLTYNYSLYTQDHSELAETTLSFMILVELLQSGARFDITDGAGLSPLHCAMASGWPEHVDVLLSYGAVPSRDPNFSNLDPNIWATGPTVNHQRAFEYVRKKIGPDAWKRLQYRFPTSLPDFSWPSPDFQNWYFTQMAPNASRFCLPGSTHAIDLLKIDGSNICTLCKNVSLQSLRSTSGYLHALSLHALKRQGQTCSLCRFFLSFMENRIPFMLESDISQVILRLKPEATSRGKTTVFRLQLSSGCYCHVLQHQTVQARSKDFTQCLGNCRGMLMEDIVLDFFTSDHEASNSESLFCGKTPFETSDSDNAMATARSWYKQCSSGHESCQKRAELHKDYLPTRVIDVRKFEVEGTVQLVLGANHSGSYTALSHRWVLGKPDWVTTTKNAEARSDKDFKPSILPKCLQNAIQCTSQLGIPFIWIDSVCILQDSKEDWREESAKMIDVFGNASLTLFAEASENDDFEFLKPRVVNSNFQQRKGVSLSLDNGNGTAVKVQALQRYSRYKPGIPAKATELFASDVIHSHLSNRGWIFQEQVISPRRLHFGHHQMYWVCEELFEAEDGTDLKQSAPAWLQWIFNKDHPSRVESYLDGRVQKARISLANHLIWSSLVENYTRRSLTMSTDKLLAISALAKSFGQQLRSDSILNVEVGYMVGCWESSFRLDLLWVARPTCSPTQDAIDKSKVMFGDSSKIPTWSWLAADGAVEYPHTGADKTTRTAETTIMHVYFQIVSLPRLKYDPVDADRFTTMPRDCTPIIIEGLLESAVVLNSKFNTQEPPPWYRNTTSSVTYSLQLHDDQGREIGWMIPDRLGEQSLSQVMLLKTWESVGACTCCNDEKARFMCFIVLESTSYLYPSYNVFRRIGSGWMHGRHEQRVARQTQSSNDYWTGWKDNMKVRLQII</sequence>
<organism evidence="3 4">
    <name type="scientific">Dendryphion nanum</name>
    <dbReference type="NCBI Taxonomy" id="256645"/>
    <lineage>
        <taxon>Eukaryota</taxon>
        <taxon>Fungi</taxon>
        <taxon>Dikarya</taxon>
        <taxon>Ascomycota</taxon>
        <taxon>Pezizomycotina</taxon>
        <taxon>Dothideomycetes</taxon>
        <taxon>Pleosporomycetidae</taxon>
        <taxon>Pleosporales</taxon>
        <taxon>Torulaceae</taxon>
        <taxon>Dendryphion</taxon>
    </lineage>
</organism>
<proteinExistence type="predicted"/>
<evidence type="ECO:0000259" key="2">
    <source>
        <dbReference type="Pfam" id="PF06985"/>
    </source>
</evidence>
<dbReference type="PANTHER" id="PTHR33112:SF9">
    <property type="entry name" value="HETEROKARYON INCOMPATIBILITY DOMAIN-CONTAINING PROTEIN"/>
    <property type="match status" value="1"/>
</dbReference>
<feature type="repeat" description="ANK" evidence="1">
    <location>
        <begin position="129"/>
        <end position="154"/>
    </location>
</feature>
<dbReference type="Gene3D" id="1.25.40.20">
    <property type="entry name" value="Ankyrin repeat-containing domain"/>
    <property type="match status" value="2"/>
</dbReference>
<keyword evidence="4" id="KW-1185">Reference proteome</keyword>
<dbReference type="SMART" id="SM00248">
    <property type="entry name" value="ANK"/>
    <property type="match status" value="2"/>
</dbReference>
<comment type="caution">
    <text evidence="3">The sequence shown here is derived from an EMBL/GenBank/DDBJ whole genome shotgun (WGS) entry which is preliminary data.</text>
</comment>
<dbReference type="AlphaFoldDB" id="A0A9P9IRC9"/>
<evidence type="ECO:0000313" key="3">
    <source>
        <dbReference type="EMBL" id="KAH7132348.1"/>
    </source>
</evidence>
<dbReference type="PROSITE" id="PS50088">
    <property type="entry name" value="ANK_REPEAT"/>
    <property type="match status" value="1"/>
</dbReference>
<evidence type="ECO:0000256" key="1">
    <source>
        <dbReference type="PROSITE-ProRule" id="PRU00023"/>
    </source>
</evidence>
<dbReference type="InterPro" id="IPR010730">
    <property type="entry name" value="HET"/>
</dbReference>